<proteinExistence type="predicted"/>
<gene>
    <name evidence="1" type="ORF">BECKUNK1418G_GA0071005_11633</name>
</gene>
<dbReference type="AlphaFoldDB" id="A0A451ANZ4"/>
<reference evidence="1" key="1">
    <citation type="submission" date="2019-02" db="EMBL/GenBank/DDBJ databases">
        <authorList>
            <person name="Gruber-Vodicka R. H."/>
            <person name="Seah K. B. B."/>
        </authorList>
    </citation>
    <scope>NUCLEOTIDE SEQUENCE</scope>
    <source>
        <strain evidence="1">BECK_BY8</strain>
    </source>
</reference>
<sequence length="80" mass="10179">MKHFLLRKGFRFLIYEKELYFRLMNKSYKKLRTLLENWLKTLNKLTRAIFQHWMSKTYIQDKKLFLIWLRSIYKMDKVLE</sequence>
<dbReference type="EMBL" id="CAADFZ010000163">
    <property type="protein sequence ID" value="VFK67773.1"/>
    <property type="molecule type" value="Genomic_DNA"/>
</dbReference>
<protein>
    <submittedName>
        <fullName evidence="1">Uncharacterized protein</fullName>
    </submittedName>
</protein>
<organism evidence="1">
    <name type="scientific">Candidatus Kentrum sp. UNK</name>
    <dbReference type="NCBI Taxonomy" id="2126344"/>
    <lineage>
        <taxon>Bacteria</taxon>
        <taxon>Pseudomonadati</taxon>
        <taxon>Pseudomonadota</taxon>
        <taxon>Gammaproteobacteria</taxon>
        <taxon>Candidatus Kentrum</taxon>
    </lineage>
</organism>
<evidence type="ECO:0000313" key="1">
    <source>
        <dbReference type="EMBL" id="VFK67773.1"/>
    </source>
</evidence>
<accession>A0A451ANZ4</accession>
<name>A0A451ANZ4_9GAMM</name>